<gene>
    <name evidence="2" type="ORF">JOB18_003056</name>
</gene>
<dbReference type="InterPro" id="IPR021896">
    <property type="entry name" value="THAP9-like_HTH"/>
</dbReference>
<sequence length="61" mass="7269">MKSCWIYTRILTKQSHEYTKDQREFSITLHLHGLKAYSDLKETLNVKWKMSGFVDMGDETE</sequence>
<feature type="domain" description="THAP9-like helix-turn-helix" evidence="1">
    <location>
        <begin position="12"/>
        <end position="45"/>
    </location>
</feature>
<comment type="caution">
    <text evidence="2">The sequence shown here is derived from an EMBL/GenBank/DDBJ whole genome shotgun (WGS) entry which is preliminary data.</text>
</comment>
<proteinExistence type="predicted"/>
<dbReference type="AlphaFoldDB" id="A0AAV6RG31"/>
<protein>
    <recommendedName>
        <fullName evidence="1">THAP9-like helix-turn-helix domain-containing protein</fullName>
    </recommendedName>
</protein>
<evidence type="ECO:0000313" key="2">
    <source>
        <dbReference type="EMBL" id="KAG7504198.1"/>
    </source>
</evidence>
<reference evidence="2 3" key="1">
    <citation type="journal article" date="2021" name="Sci. Rep.">
        <title>Chromosome anchoring in Senegalese sole (Solea senegalensis) reveals sex-associated markers and genome rearrangements in flatfish.</title>
        <authorList>
            <person name="Guerrero-Cozar I."/>
            <person name="Gomez-Garrido J."/>
            <person name="Berbel C."/>
            <person name="Martinez-Blanch J.F."/>
            <person name="Alioto T."/>
            <person name="Claros M.G."/>
            <person name="Gagnaire P.A."/>
            <person name="Manchado M."/>
        </authorList>
    </citation>
    <scope>NUCLEOTIDE SEQUENCE [LARGE SCALE GENOMIC DNA]</scope>
    <source>
        <strain evidence="2">Sse05_10M</strain>
    </source>
</reference>
<dbReference type="Pfam" id="PF12017">
    <property type="entry name" value="Tnp_P_element"/>
    <property type="match status" value="1"/>
</dbReference>
<evidence type="ECO:0000259" key="1">
    <source>
        <dbReference type="Pfam" id="PF12017"/>
    </source>
</evidence>
<dbReference type="EMBL" id="JAGKHQ010000011">
    <property type="protein sequence ID" value="KAG7504198.1"/>
    <property type="molecule type" value="Genomic_DNA"/>
</dbReference>
<keyword evidence="3" id="KW-1185">Reference proteome</keyword>
<organism evidence="2 3">
    <name type="scientific">Solea senegalensis</name>
    <name type="common">Senegalese sole</name>
    <dbReference type="NCBI Taxonomy" id="28829"/>
    <lineage>
        <taxon>Eukaryota</taxon>
        <taxon>Metazoa</taxon>
        <taxon>Chordata</taxon>
        <taxon>Craniata</taxon>
        <taxon>Vertebrata</taxon>
        <taxon>Euteleostomi</taxon>
        <taxon>Actinopterygii</taxon>
        <taxon>Neopterygii</taxon>
        <taxon>Teleostei</taxon>
        <taxon>Neoteleostei</taxon>
        <taxon>Acanthomorphata</taxon>
        <taxon>Carangaria</taxon>
        <taxon>Pleuronectiformes</taxon>
        <taxon>Pleuronectoidei</taxon>
        <taxon>Soleidae</taxon>
        <taxon>Solea</taxon>
    </lineage>
</organism>
<name>A0AAV6RG31_SOLSE</name>
<accession>A0AAV6RG31</accession>
<dbReference type="Proteomes" id="UP000693946">
    <property type="component" value="Linkage Group LG19"/>
</dbReference>
<evidence type="ECO:0000313" key="3">
    <source>
        <dbReference type="Proteomes" id="UP000693946"/>
    </source>
</evidence>